<comment type="caution">
    <text evidence="2">The sequence shown here is derived from an EMBL/GenBank/DDBJ whole genome shotgun (WGS) entry which is preliminary data.</text>
</comment>
<dbReference type="Proteomes" id="UP001221898">
    <property type="component" value="Unassembled WGS sequence"/>
</dbReference>
<keyword evidence="3" id="KW-1185">Reference proteome</keyword>
<sequence>MSSQSSLFEDCGALDSLRVSREEQDGRQSRRADPSQLPLVAGLGKSVNEEGSFIRDTTGALRQPRIPVQGQLTQRIRTGGGIQR</sequence>
<gene>
    <name evidence="2" type="ORF">AAFF_G00049520</name>
</gene>
<reference evidence="2" key="1">
    <citation type="journal article" date="2023" name="Science">
        <title>Genome structures resolve the early diversification of teleost fishes.</title>
        <authorList>
            <person name="Parey E."/>
            <person name="Louis A."/>
            <person name="Montfort J."/>
            <person name="Bouchez O."/>
            <person name="Roques C."/>
            <person name="Iampietro C."/>
            <person name="Lluch J."/>
            <person name="Castinel A."/>
            <person name="Donnadieu C."/>
            <person name="Desvignes T."/>
            <person name="Floi Bucao C."/>
            <person name="Jouanno E."/>
            <person name="Wen M."/>
            <person name="Mejri S."/>
            <person name="Dirks R."/>
            <person name="Jansen H."/>
            <person name="Henkel C."/>
            <person name="Chen W.J."/>
            <person name="Zahm M."/>
            <person name="Cabau C."/>
            <person name="Klopp C."/>
            <person name="Thompson A.W."/>
            <person name="Robinson-Rechavi M."/>
            <person name="Braasch I."/>
            <person name="Lecointre G."/>
            <person name="Bobe J."/>
            <person name="Postlethwait J.H."/>
            <person name="Berthelot C."/>
            <person name="Roest Crollius H."/>
            <person name="Guiguen Y."/>
        </authorList>
    </citation>
    <scope>NUCLEOTIDE SEQUENCE</scope>
    <source>
        <strain evidence="2">NC1722</strain>
    </source>
</reference>
<organism evidence="2 3">
    <name type="scientific">Aldrovandia affinis</name>
    <dbReference type="NCBI Taxonomy" id="143900"/>
    <lineage>
        <taxon>Eukaryota</taxon>
        <taxon>Metazoa</taxon>
        <taxon>Chordata</taxon>
        <taxon>Craniata</taxon>
        <taxon>Vertebrata</taxon>
        <taxon>Euteleostomi</taxon>
        <taxon>Actinopterygii</taxon>
        <taxon>Neopterygii</taxon>
        <taxon>Teleostei</taxon>
        <taxon>Notacanthiformes</taxon>
        <taxon>Halosauridae</taxon>
        <taxon>Aldrovandia</taxon>
    </lineage>
</organism>
<proteinExistence type="predicted"/>
<dbReference type="EMBL" id="JAINUG010000129">
    <property type="protein sequence ID" value="KAJ8394147.1"/>
    <property type="molecule type" value="Genomic_DNA"/>
</dbReference>
<accession>A0AAD7S1P5</accession>
<feature type="region of interest" description="Disordered" evidence="1">
    <location>
        <begin position="18"/>
        <end position="43"/>
    </location>
</feature>
<name>A0AAD7S1P5_9TELE</name>
<evidence type="ECO:0000256" key="1">
    <source>
        <dbReference type="SAM" id="MobiDB-lite"/>
    </source>
</evidence>
<dbReference type="AlphaFoldDB" id="A0AAD7S1P5"/>
<evidence type="ECO:0000313" key="3">
    <source>
        <dbReference type="Proteomes" id="UP001221898"/>
    </source>
</evidence>
<evidence type="ECO:0000313" key="2">
    <source>
        <dbReference type="EMBL" id="KAJ8394147.1"/>
    </source>
</evidence>
<protein>
    <submittedName>
        <fullName evidence="2">Uncharacterized protein</fullName>
    </submittedName>
</protein>
<feature type="compositionally biased region" description="Basic and acidic residues" evidence="1">
    <location>
        <begin position="18"/>
        <end position="33"/>
    </location>
</feature>